<dbReference type="GO" id="GO:0022625">
    <property type="term" value="C:cytosolic large ribosomal subunit"/>
    <property type="evidence" value="ECO:0007669"/>
    <property type="project" value="InterPro"/>
</dbReference>
<dbReference type="InterPro" id="IPR035970">
    <property type="entry name" value="60S_ribosomal_eL19_sf"/>
</dbReference>
<dbReference type="AlphaFoldDB" id="A0A5A8DJE0"/>
<dbReference type="GO" id="GO:0003723">
    <property type="term" value="F:RNA binding"/>
    <property type="evidence" value="ECO:0007669"/>
    <property type="project" value="InterPro"/>
</dbReference>
<dbReference type="Gene3D" id="1.10.1200.240">
    <property type="match status" value="1"/>
</dbReference>
<dbReference type="OrthoDB" id="5407653at2759"/>
<feature type="domain" description="Large ribosomal subunit protein eL19" evidence="5">
    <location>
        <begin position="51"/>
        <end position="194"/>
    </location>
</feature>
<evidence type="ECO:0000313" key="6">
    <source>
        <dbReference type="EMBL" id="KAA0163961.1"/>
    </source>
</evidence>
<dbReference type="CDD" id="cd01417">
    <property type="entry name" value="Ribosomal_L19e_E"/>
    <property type="match status" value="1"/>
</dbReference>
<keyword evidence="3" id="KW-0687">Ribonucleoprotein</keyword>
<dbReference type="SMART" id="SM01416">
    <property type="entry name" value="Ribosomal_L19e"/>
    <property type="match status" value="1"/>
</dbReference>
<dbReference type="SUPFAM" id="SSF48140">
    <property type="entry name" value="Ribosomal protein L19 (L19e)"/>
    <property type="match status" value="1"/>
</dbReference>
<dbReference type="InterPro" id="IPR033935">
    <property type="entry name" value="Ribosomal_eL19_euk"/>
</dbReference>
<evidence type="ECO:0000259" key="5">
    <source>
        <dbReference type="SMART" id="SM01416"/>
    </source>
</evidence>
<dbReference type="NCBIfam" id="NF006343">
    <property type="entry name" value="PRK08570.1"/>
    <property type="match status" value="1"/>
</dbReference>
<dbReference type="GO" id="GO:0006412">
    <property type="term" value="P:translation"/>
    <property type="evidence" value="ECO:0007669"/>
    <property type="project" value="InterPro"/>
</dbReference>
<dbReference type="FunFam" id="1.10.1650.10:FF:000001">
    <property type="entry name" value="Ribosomal protein L19"/>
    <property type="match status" value="1"/>
</dbReference>
<accession>A0A5A8DJE0</accession>
<dbReference type="InterPro" id="IPR000196">
    <property type="entry name" value="Ribosomal_eL19_dom"/>
</dbReference>
<evidence type="ECO:0000256" key="2">
    <source>
        <dbReference type="ARBA" id="ARBA00022980"/>
    </source>
</evidence>
<feature type="region of interest" description="Disordered" evidence="4">
    <location>
        <begin position="211"/>
        <end position="238"/>
    </location>
</feature>
<reference evidence="6 7" key="1">
    <citation type="submission" date="2019-07" db="EMBL/GenBank/DDBJ databases">
        <title>Genomes of Cafeteria roenbergensis.</title>
        <authorList>
            <person name="Fischer M.G."/>
            <person name="Hackl T."/>
            <person name="Roman M."/>
        </authorList>
    </citation>
    <scope>NUCLEOTIDE SEQUENCE [LARGE SCALE GENOMIC DNA]</scope>
    <source>
        <strain evidence="6 7">E4-10P</strain>
    </source>
</reference>
<dbReference type="Gene3D" id="1.10.1650.10">
    <property type="match status" value="1"/>
</dbReference>
<comment type="similarity">
    <text evidence="1">Belongs to the eukaryotic ribosomal protein eL19 family.</text>
</comment>
<organism evidence="6 7">
    <name type="scientific">Cafeteria roenbergensis</name>
    <name type="common">Marine flagellate</name>
    <dbReference type="NCBI Taxonomy" id="33653"/>
    <lineage>
        <taxon>Eukaryota</taxon>
        <taxon>Sar</taxon>
        <taxon>Stramenopiles</taxon>
        <taxon>Bigyra</taxon>
        <taxon>Opalozoa</taxon>
        <taxon>Bicosoecida</taxon>
        <taxon>Cafeteriaceae</taxon>
        <taxon>Cafeteria</taxon>
    </lineage>
</organism>
<dbReference type="Pfam" id="PF01280">
    <property type="entry name" value="Ribosomal_L19e"/>
    <property type="match status" value="1"/>
</dbReference>
<evidence type="ECO:0000256" key="4">
    <source>
        <dbReference type="SAM" id="MobiDB-lite"/>
    </source>
</evidence>
<dbReference type="HAMAP" id="MF_01475">
    <property type="entry name" value="Ribosomal_eL19"/>
    <property type="match status" value="1"/>
</dbReference>
<protein>
    <recommendedName>
        <fullName evidence="5">Large ribosomal subunit protein eL19 domain-containing protein</fullName>
    </recommendedName>
</protein>
<dbReference type="InterPro" id="IPR057260">
    <property type="entry name" value="Ribosomal_L19e_C"/>
</dbReference>
<sequence>MALTPAVRGERTTPIQLAGSTYGRAHGASLSDVSWPHSPLNGGPREMVAFKLRVQRRLASEILKCGQKKVWMDPTECEEINSANSRQNVRKLIGDGFIMKRPDVVHSRARVQARLAAKQKGRHTGHGKRKGTRDARLPMKVIWVRRIRVLRRMLRKYREQGKIDKSLYHELYVQVKGAKYKTKRQLMEVIHHLKYEKTRAAALAEQAELAKNKADARRKKRADRLEAARRAATGAAEA</sequence>
<dbReference type="InterPro" id="IPR015972">
    <property type="entry name" value="Ribosomal_eL19_dom1"/>
</dbReference>
<name>A0A5A8DJE0_CAFRO</name>
<proteinExistence type="inferred from homology"/>
<evidence type="ECO:0000256" key="1">
    <source>
        <dbReference type="ARBA" id="ARBA00011082"/>
    </source>
</evidence>
<dbReference type="InterPro" id="IPR057259">
    <property type="entry name" value="Ribosomal_L19e"/>
</dbReference>
<dbReference type="Pfam" id="PF25476">
    <property type="entry name" value="Ribosomal_L19e_C"/>
    <property type="match status" value="1"/>
</dbReference>
<evidence type="ECO:0000313" key="7">
    <source>
        <dbReference type="Proteomes" id="UP000322899"/>
    </source>
</evidence>
<dbReference type="Proteomes" id="UP000322899">
    <property type="component" value="Unassembled WGS sequence"/>
</dbReference>
<keyword evidence="2" id="KW-0689">Ribosomal protein</keyword>
<dbReference type="FunFam" id="1.10.1200.240:FF:000001">
    <property type="entry name" value="Ribosomal protein L19"/>
    <property type="match status" value="1"/>
</dbReference>
<dbReference type="PANTHER" id="PTHR10722">
    <property type="entry name" value="60S RIBOSOMAL PROTEIN L19"/>
    <property type="match status" value="1"/>
</dbReference>
<dbReference type="EMBL" id="VLTO01000106">
    <property type="protein sequence ID" value="KAA0163961.1"/>
    <property type="molecule type" value="Genomic_DNA"/>
</dbReference>
<comment type="caution">
    <text evidence="6">The sequence shown here is derived from an EMBL/GenBank/DDBJ whole genome shotgun (WGS) entry which is preliminary data.</text>
</comment>
<dbReference type="InterPro" id="IPR039547">
    <property type="entry name" value="Ribosomal_eL19"/>
</dbReference>
<dbReference type="GO" id="GO:0003735">
    <property type="term" value="F:structural constituent of ribosome"/>
    <property type="evidence" value="ECO:0007669"/>
    <property type="project" value="InterPro"/>
</dbReference>
<gene>
    <name evidence="6" type="ORF">FNF27_07854</name>
</gene>
<evidence type="ECO:0000256" key="3">
    <source>
        <dbReference type="ARBA" id="ARBA00023274"/>
    </source>
</evidence>